<sequence>MSDRVRDKKTHHETDVPSTIAFFKISNDVIDSLGELEGDLIYVVPATLLSNVKFTVQDVETLPQTITYKETDREEMIAVGTKIEGVVESKSIVIAEKLWGAWFLTRVLRVGGNV</sequence>
<proteinExistence type="predicted"/>
<evidence type="ECO:0000313" key="2">
    <source>
        <dbReference type="Proteomes" id="UP000318704"/>
    </source>
</evidence>
<dbReference type="KEGG" id="gaw:V144x_10090"/>
<dbReference type="Proteomes" id="UP000318704">
    <property type="component" value="Chromosome"/>
</dbReference>
<name>A0A517VRB4_9PLAN</name>
<reference evidence="1 2" key="1">
    <citation type="submission" date="2019-03" db="EMBL/GenBank/DDBJ databases">
        <title>Deep-cultivation of Planctomycetes and their phenomic and genomic characterization uncovers novel biology.</title>
        <authorList>
            <person name="Wiegand S."/>
            <person name="Jogler M."/>
            <person name="Boedeker C."/>
            <person name="Pinto D."/>
            <person name="Vollmers J."/>
            <person name="Rivas-Marin E."/>
            <person name="Kohn T."/>
            <person name="Peeters S.H."/>
            <person name="Heuer A."/>
            <person name="Rast P."/>
            <person name="Oberbeckmann S."/>
            <person name="Bunk B."/>
            <person name="Jeske O."/>
            <person name="Meyerdierks A."/>
            <person name="Storesund J.E."/>
            <person name="Kallscheuer N."/>
            <person name="Luecker S."/>
            <person name="Lage O.M."/>
            <person name="Pohl T."/>
            <person name="Merkel B.J."/>
            <person name="Hornburger P."/>
            <person name="Mueller R.-W."/>
            <person name="Bruemmer F."/>
            <person name="Labrenz M."/>
            <person name="Spormann A.M."/>
            <person name="Op den Camp H."/>
            <person name="Overmann J."/>
            <person name="Amann R."/>
            <person name="Jetten M.S.M."/>
            <person name="Mascher T."/>
            <person name="Medema M.H."/>
            <person name="Devos D.P."/>
            <person name="Kaster A.-K."/>
            <person name="Ovreas L."/>
            <person name="Rohde M."/>
            <person name="Galperin M.Y."/>
            <person name="Jogler C."/>
        </authorList>
    </citation>
    <scope>NUCLEOTIDE SEQUENCE [LARGE SCALE GENOMIC DNA]</scope>
    <source>
        <strain evidence="1 2">V144</strain>
    </source>
</reference>
<gene>
    <name evidence="1" type="ORF">V144x_10090</name>
</gene>
<organism evidence="1 2">
    <name type="scientific">Gimesia aquarii</name>
    <dbReference type="NCBI Taxonomy" id="2527964"/>
    <lineage>
        <taxon>Bacteria</taxon>
        <taxon>Pseudomonadati</taxon>
        <taxon>Planctomycetota</taxon>
        <taxon>Planctomycetia</taxon>
        <taxon>Planctomycetales</taxon>
        <taxon>Planctomycetaceae</taxon>
        <taxon>Gimesia</taxon>
    </lineage>
</organism>
<dbReference type="AlphaFoldDB" id="A0A517VRB4"/>
<evidence type="ECO:0000313" key="1">
    <source>
        <dbReference type="EMBL" id="QDT95564.1"/>
    </source>
</evidence>
<dbReference type="EMBL" id="CP037920">
    <property type="protein sequence ID" value="QDT95564.1"/>
    <property type="molecule type" value="Genomic_DNA"/>
</dbReference>
<accession>A0A517VRB4</accession>
<protein>
    <submittedName>
        <fullName evidence="1">Uncharacterized protein</fullName>
    </submittedName>
</protein>
<dbReference type="RefSeq" id="WP_144982221.1">
    <property type="nucleotide sequence ID" value="NZ_CP037920.1"/>
</dbReference>